<sequence>MTVVLRRLLVPRVVSVVAAPIRLRCFASVSQQSEKEKTSITADDIRALKSTLHPSLHAREWYTVLTAATSAARIGAQAVPLIWEVAKEDIGGADSVGEKADEEAVQLQRRIKEALLKGSVLFGIPAALDPLFALSPLLRADAAAHPARSDTDFFLRRGRAHEESLTGLAHDGLRTVYRHNLDEILEKKFARDNLDIQFLTMEINYGWNLTEYSILDFPSTELVTIAALIPIPAVPAETMWHLRGCRRAGWSDDVIESVRQTAFVLVDLCRERKIGMYGWDASRVPSLKDVKEDSNE</sequence>
<dbReference type="Gene3D" id="1.20.1290.10">
    <property type="entry name" value="AhpD-like"/>
    <property type="match status" value="1"/>
</dbReference>
<accession>A0A8X7T579</accession>
<dbReference type="EMBL" id="LWDG02000123">
    <property type="protein sequence ID" value="KAE8268889.1"/>
    <property type="molecule type" value="Genomic_DNA"/>
</dbReference>
<proteinExistence type="predicted"/>
<keyword evidence="2" id="KW-1185">Reference proteome</keyword>
<gene>
    <name evidence="1" type="ORF">A4X09_0g3460</name>
</gene>
<protein>
    <submittedName>
        <fullName evidence="1">Uncharacterized protein</fullName>
    </submittedName>
</protein>
<dbReference type="Proteomes" id="UP000078113">
    <property type="component" value="Unassembled WGS sequence"/>
</dbReference>
<organism evidence="1 2">
    <name type="scientific">Tilletia walkeri</name>
    <dbReference type="NCBI Taxonomy" id="117179"/>
    <lineage>
        <taxon>Eukaryota</taxon>
        <taxon>Fungi</taxon>
        <taxon>Dikarya</taxon>
        <taxon>Basidiomycota</taxon>
        <taxon>Ustilaginomycotina</taxon>
        <taxon>Exobasidiomycetes</taxon>
        <taxon>Tilletiales</taxon>
        <taxon>Tilletiaceae</taxon>
        <taxon>Tilletia</taxon>
    </lineage>
</organism>
<name>A0A8X7T579_9BASI</name>
<dbReference type="InterPro" id="IPR029032">
    <property type="entry name" value="AhpD-like"/>
</dbReference>
<dbReference type="PANTHER" id="PTHR28180:SF5">
    <property type="entry name" value="DNA POLYMERASE ALPHA SUBUNIT B"/>
    <property type="match status" value="1"/>
</dbReference>
<dbReference type="AlphaFoldDB" id="A0A8X7T579"/>
<evidence type="ECO:0000313" key="1">
    <source>
        <dbReference type="EMBL" id="KAE8268889.1"/>
    </source>
</evidence>
<reference evidence="1" key="2">
    <citation type="journal article" date="2019" name="IMA Fungus">
        <title>Genome sequencing and comparison of five Tilletia species to identify candidate genes for the detection of regulated species infecting wheat.</title>
        <authorList>
            <person name="Nguyen H.D.T."/>
            <person name="Sultana T."/>
            <person name="Kesanakurti P."/>
            <person name="Hambleton S."/>
        </authorList>
    </citation>
    <scope>NUCLEOTIDE SEQUENCE</scope>
    <source>
        <strain evidence="1">DAOMC 236422</strain>
    </source>
</reference>
<dbReference type="PANTHER" id="PTHR28180">
    <property type="entry name" value="CONSERVED MITOCHONDRIAL PROTEIN-RELATED"/>
    <property type="match status" value="1"/>
</dbReference>
<comment type="caution">
    <text evidence="1">The sequence shown here is derived from an EMBL/GenBank/DDBJ whole genome shotgun (WGS) entry which is preliminary data.</text>
</comment>
<dbReference type="SUPFAM" id="SSF69118">
    <property type="entry name" value="AhpD-like"/>
    <property type="match status" value="1"/>
</dbReference>
<reference evidence="1" key="1">
    <citation type="submission" date="2016-04" db="EMBL/GenBank/DDBJ databases">
        <authorList>
            <person name="Nguyen H.D."/>
            <person name="Samba Siva P."/>
            <person name="Cullis J."/>
            <person name="Levesque C.A."/>
            <person name="Hambleton S."/>
        </authorList>
    </citation>
    <scope>NUCLEOTIDE SEQUENCE</scope>
    <source>
        <strain evidence="1">DAOMC 236422</strain>
    </source>
</reference>
<dbReference type="InterPro" id="IPR052999">
    <property type="entry name" value="PTS1_Protein"/>
</dbReference>
<evidence type="ECO:0000313" key="2">
    <source>
        <dbReference type="Proteomes" id="UP000078113"/>
    </source>
</evidence>